<evidence type="ECO:0000313" key="1">
    <source>
        <dbReference type="EMBL" id="WCT57680.1"/>
    </source>
</evidence>
<name>A0AAX3M5U3_9BACL</name>
<protein>
    <submittedName>
        <fullName evidence="1">Uncharacterized protein</fullName>
    </submittedName>
</protein>
<reference evidence="1 2" key="1">
    <citation type="submission" date="2023-02" db="EMBL/GenBank/DDBJ databases">
        <title>Genome sequence of Paenibacillus kyungheensis KACC 18744.</title>
        <authorList>
            <person name="Kim S."/>
            <person name="Heo J."/>
            <person name="Kwon S.-W."/>
        </authorList>
    </citation>
    <scope>NUCLEOTIDE SEQUENCE [LARGE SCALE GENOMIC DNA]</scope>
    <source>
        <strain evidence="1 2">KACC 18744</strain>
    </source>
</reference>
<keyword evidence="2" id="KW-1185">Reference proteome</keyword>
<sequence length="148" mass="16899">MEKWLHVSGSIDPLASQTHITYTFPILEQASMIRIEFKYAPKTLTDAAQAQTIIESAMVRYGYDAPQEHEWQKYAPLQNLITLSVDDPQTHRGQAHRQDSQQTHFLSIDHASPGFWKGSNPVGEWKVILSVHSIVTPECHYQIEVWGD</sequence>
<dbReference type="RefSeq" id="WP_273615850.1">
    <property type="nucleotide sequence ID" value="NZ_CP117416.1"/>
</dbReference>
<proteinExistence type="predicted"/>
<organism evidence="1 2">
    <name type="scientific">Paenibacillus kyungheensis</name>
    <dbReference type="NCBI Taxonomy" id="1452732"/>
    <lineage>
        <taxon>Bacteria</taxon>
        <taxon>Bacillati</taxon>
        <taxon>Bacillota</taxon>
        <taxon>Bacilli</taxon>
        <taxon>Bacillales</taxon>
        <taxon>Paenibacillaceae</taxon>
        <taxon>Paenibacillus</taxon>
    </lineage>
</organism>
<dbReference type="EMBL" id="CP117416">
    <property type="protein sequence ID" value="WCT57680.1"/>
    <property type="molecule type" value="Genomic_DNA"/>
</dbReference>
<gene>
    <name evidence="1" type="ORF">PQ456_09285</name>
</gene>
<dbReference type="Proteomes" id="UP001220509">
    <property type="component" value="Chromosome"/>
</dbReference>
<dbReference type="AlphaFoldDB" id="A0AAX3M5U3"/>
<accession>A0AAX3M5U3</accession>
<evidence type="ECO:0000313" key="2">
    <source>
        <dbReference type="Proteomes" id="UP001220509"/>
    </source>
</evidence>
<dbReference type="KEGG" id="pka:PQ456_09285"/>